<dbReference type="Gene3D" id="3.30.420.10">
    <property type="entry name" value="Ribonuclease H-like superfamily/Ribonuclease H"/>
    <property type="match status" value="1"/>
</dbReference>
<dbReference type="GO" id="GO:0003676">
    <property type="term" value="F:nucleic acid binding"/>
    <property type="evidence" value="ECO:0007669"/>
    <property type="project" value="InterPro"/>
</dbReference>
<dbReference type="InterPro" id="IPR001888">
    <property type="entry name" value="Transposase_1"/>
</dbReference>
<evidence type="ECO:0000313" key="2">
    <source>
        <dbReference type="Proteomes" id="UP000242457"/>
    </source>
</evidence>
<dbReference type="STRING" id="94128.A0A2A3E034"/>
<dbReference type="OrthoDB" id="10032414at2759"/>
<dbReference type="Pfam" id="PF01359">
    <property type="entry name" value="Transposase_1"/>
    <property type="match status" value="1"/>
</dbReference>
<name>A0A2A3E034_APICC</name>
<dbReference type="EMBL" id="KZ288503">
    <property type="protein sequence ID" value="PBC25153.1"/>
    <property type="molecule type" value="Genomic_DNA"/>
</dbReference>
<dbReference type="Proteomes" id="UP000242457">
    <property type="component" value="Unassembled WGS sequence"/>
</dbReference>
<sequence length="89" mass="10559">MINFDDRIVAKFGLYPKKVLLSIWWDWKNIVYYELFSQSETFNSAKYCNYFDKLKDAIAEKQPKMEATRPSRQCKTAFCIGCKRKTVTV</sequence>
<dbReference type="InterPro" id="IPR036397">
    <property type="entry name" value="RNaseH_sf"/>
</dbReference>
<evidence type="ECO:0000313" key="1">
    <source>
        <dbReference type="EMBL" id="PBC25153.1"/>
    </source>
</evidence>
<organism evidence="1 2">
    <name type="scientific">Apis cerana cerana</name>
    <name type="common">Oriental honeybee</name>
    <dbReference type="NCBI Taxonomy" id="94128"/>
    <lineage>
        <taxon>Eukaryota</taxon>
        <taxon>Metazoa</taxon>
        <taxon>Ecdysozoa</taxon>
        <taxon>Arthropoda</taxon>
        <taxon>Hexapoda</taxon>
        <taxon>Insecta</taxon>
        <taxon>Pterygota</taxon>
        <taxon>Neoptera</taxon>
        <taxon>Endopterygota</taxon>
        <taxon>Hymenoptera</taxon>
        <taxon>Apocrita</taxon>
        <taxon>Aculeata</taxon>
        <taxon>Apoidea</taxon>
        <taxon>Anthophila</taxon>
        <taxon>Apidae</taxon>
        <taxon>Apis</taxon>
    </lineage>
</organism>
<accession>A0A2A3E034</accession>
<protein>
    <submittedName>
        <fullName evidence="1">Mariner Mos1 transposase</fullName>
    </submittedName>
</protein>
<gene>
    <name evidence="1" type="ORF">APICC_07467</name>
</gene>
<proteinExistence type="predicted"/>
<dbReference type="AlphaFoldDB" id="A0A2A3E034"/>
<keyword evidence="2" id="KW-1185">Reference proteome</keyword>
<reference evidence="1 2" key="1">
    <citation type="submission" date="2014-07" db="EMBL/GenBank/DDBJ databases">
        <title>Genomic and transcriptomic analysis on Apis cerana provide comprehensive insights into honey bee biology.</title>
        <authorList>
            <person name="Diao Q."/>
            <person name="Sun L."/>
            <person name="Zheng H."/>
            <person name="Zheng H."/>
            <person name="Xu S."/>
            <person name="Wang S."/>
            <person name="Zeng Z."/>
            <person name="Hu F."/>
            <person name="Su S."/>
            <person name="Wu J."/>
        </authorList>
    </citation>
    <scope>NUCLEOTIDE SEQUENCE [LARGE SCALE GENOMIC DNA]</scope>
    <source>
        <tissue evidence="1">Pupae without intestine</tissue>
    </source>
</reference>